<dbReference type="Pfam" id="PF02631">
    <property type="entry name" value="RecX_HTH2"/>
    <property type="match status" value="1"/>
</dbReference>
<evidence type="ECO:0000259" key="6">
    <source>
        <dbReference type="Pfam" id="PF02631"/>
    </source>
</evidence>
<reference evidence="8 9" key="1">
    <citation type="submission" date="2016-10" db="EMBL/GenBank/DDBJ databases">
        <authorList>
            <person name="de Groot N.N."/>
        </authorList>
    </citation>
    <scope>NUCLEOTIDE SEQUENCE [LARGE SCALE GENOMIC DNA]</scope>
    <source>
        <strain evidence="8 9">ATCC 29281</strain>
    </source>
</reference>
<feature type="domain" description="RecX third three-helical" evidence="7">
    <location>
        <begin position="107"/>
        <end position="151"/>
    </location>
</feature>
<evidence type="ECO:0000256" key="2">
    <source>
        <dbReference type="ARBA" id="ARBA00009695"/>
    </source>
</evidence>
<evidence type="ECO:0000313" key="8">
    <source>
        <dbReference type="EMBL" id="SEA96497.1"/>
    </source>
</evidence>
<dbReference type="EMBL" id="FNQS01000013">
    <property type="protein sequence ID" value="SEA96497.1"/>
    <property type="molecule type" value="Genomic_DNA"/>
</dbReference>
<dbReference type="InterPro" id="IPR036388">
    <property type="entry name" value="WH-like_DNA-bd_sf"/>
</dbReference>
<dbReference type="Gene3D" id="1.10.10.10">
    <property type="entry name" value="Winged helix-like DNA-binding domain superfamily/Winged helix DNA-binding domain"/>
    <property type="match status" value="3"/>
</dbReference>
<dbReference type="AlphaFoldDB" id="A0A1H4FHH2"/>
<proteinExistence type="inferred from homology"/>
<dbReference type="GO" id="GO:0005737">
    <property type="term" value="C:cytoplasm"/>
    <property type="evidence" value="ECO:0007669"/>
    <property type="project" value="UniProtKB-SubCell"/>
</dbReference>
<evidence type="ECO:0000256" key="1">
    <source>
        <dbReference type="ARBA" id="ARBA00004496"/>
    </source>
</evidence>
<comment type="subcellular location">
    <subcellularLocation>
        <location evidence="1 5">Cytoplasm</location>
    </subcellularLocation>
</comment>
<protein>
    <recommendedName>
        <fullName evidence="3 5">Regulatory protein RecX</fullName>
    </recommendedName>
</protein>
<dbReference type="GO" id="GO:0006282">
    <property type="term" value="P:regulation of DNA repair"/>
    <property type="evidence" value="ECO:0007669"/>
    <property type="project" value="UniProtKB-UniRule"/>
</dbReference>
<dbReference type="PANTHER" id="PTHR33602:SF1">
    <property type="entry name" value="REGULATORY PROTEIN RECX FAMILY PROTEIN"/>
    <property type="match status" value="1"/>
</dbReference>
<dbReference type="eggNOG" id="COG2137">
    <property type="taxonomic scope" value="Bacteria"/>
</dbReference>
<keyword evidence="9" id="KW-1185">Reference proteome</keyword>
<accession>A0A1H4FHH2</accession>
<evidence type="ECO:0000256" key="3">
    <source>
        <dbReference type="ARBA" id="ARBA00018111"/>
    </source>
</evidence>
<dbReference type="PANTHER" id="PTHR33602">
    <property type="entry name" value="REGULATORY PROTEIN RECX FAMILY PROTEIN"/>
    <property type="match status" value="1"/>
</dbReference>
<dbReference type="GeneID" id="97765892"/>
<dbReference type="HAMAP" id="MF_01114">
    <property type="entry name" value="RecX"/>
    <property type="match status" value="1"/>
</dbReference>
<keyword evidence="4 5" id="KW-0963">Cytoplasm</keyword>
<dbReference type="InterPro" id="IPR053925">
    <property type="entry name" value="RecX_HTH_3rd"/>
</dbReference>
<evidence type="ECO:0000313" key="9">
    <source>
        <dbReference type="Proteomes" id="UP000187280"/>
    </source>
</evidence>
<sequence>MSKILRYAMNVLAVRDHSETELRRKIAAFLYSPSEENGDDSIAVTQEIEQAVAYCAEYGWLDDQRFAQRYISSRSRKGYGAQRIRSELSQKGVDKSTQIQALRRSDVDWYQLAQQVAERKFGHPLPLEWKEKAKVQRYLLYRGFSHDEIQSLYTNFSD</sequence>
<dbReference type="STRING" id="71657.SAMN02982996_03051"/>
<dbReference type="Pfam" id="PF21981">
    <property type="entry name" value="RecX_HTH3"/>
    <property type="match status" value="1"/>
</dbReference>
<evidence type="ECO:0000259" key="7">
    <source>
        <dbReference type="Pfam" id="PF21981"/>
    </source>
</evidence>
<dbReference type="InterPro" id="IPR053924">
    <property type="entry name" value="RecX_HTH_2nd"/>
</dbReference>
<feature type="domain" description="RecX second three-helical" evidence="6">
    <location>
        <begin position="62"/>
        <end position="102"/>
    </location>
</feature>
<organism evidence="8 9">
    <name type="scientific">Lonsdalea quercina</name>
    <dbReference type="NCBI Taxonomy" id="71657"/>
    <lineage>
        <taxon>Bacteria</taxon>
        <taxon>Pseudomonadati</taxon>
        <taxon>Pseudomonadota</taxon>
        <taxon>Gammaproteobacteria</taxon>
        <taxon>Enterobacterales</taxon>
        <taxon>Pectobacteriaceae</taxon>
        <taxon>Lonsdalea</taxon>
    </lineage>
</organism>
<comment type="function">
    <text evidence="5">Modulates RecA activity.</text>
</comment>
<gene>
    <name evidence="5" type="primary">recX</name>
    <name evidence="8" type="ORF">SAMN02982996_03051</name>
</gene>
<dbReference type="InterPro" id="IPR003783">
    <property type="entry name" value="Regulatory_RecX"/>
</dbReference>
<dbReference type="Proteomes" id="UP000187280">
    <property type="component" value="Unassembled WGS sequence"/>
</dbReference>
<comment type="similarity">
    <text evidence="2 5">Belongs to the RecX family.</text>
</comment>
<evidence type="ECO:0000256" key="4">
    <source>
        <dbReference type="ARBA" id="ARBA00022490"/>
    </source>
</evidence>
<evidence type="ECO:0000256" key="5">
    <source>
        <dbReference type="HAMAP-Rule" id="MF_01114"/>
    </source>
</evidence>
<name>A0A1H4FHH2_9GAMM</name>
<dbReference type="RefSeq" id="WP_026743226.1">
    <property type="nucleotide sequence ID" value="NZ_FNQS01000013.1"/>
</dbReference>